<evidence type="ECO:0000256" key="4">
    <source>
        <dbReference type="ARBA" id="ARBA00022729"/>
    </source>
</evidence>
<evidence type="ECO:0000256" key="5">
    <source>
        <dbReference type="ARBA" id="ARBA00022801"/>
    </source>
</evidence>
<accession>A0ABR4PC75</accession>
<evidence type="ECO:0000256" key="2">
    <source>
        <dbReference type="ARBA" id="ARBA00005641"/>
    </source>
</evidence>
<comment type="subcellular location">
    <subcellularLocation>
        <location evidence="1">Secreted</location>
    </subcellularLocation>
</comment>
<organism evidence="11 12">
    <name type="scientific">Phlyctema vagabunda</name>
    <dbReference type="NCBI Taxonomy" id="108571"/>
    <lineage>
        <taxon>Eukaryota</taxon>
        <taxon>Fungi</taxon>
        <taxon>Dikarya</taxon>
        <taxon>Ascomycota</taxon>
        <taxon>Pezizomycotina</taxon>
        <taxon>Leotiomycetes</taxon>
        <taxon>Helotiales</taxon>
        <taxon>Dermateaceae</taxon>
        <taxon>Phlyctema</taxon>
    </lineage>
</organism>
<dbReference type="Proteomes" id="UP001629113">
    <property type="component" value="Unassembled WGS sequence"/>
</dbReference>
<keyword evidence="3" id="KW-0964">Secreted</keyword>
<evidence type="ECO:0000256" key="7">
    <source>
        <dbReference type="ARBA" id="ARBA00023316"/>
    </source>
</evidence>
<evidence type="ECO:0000313" key="12">
    <source>
        <dbReference type="Proteomes" id="UP001629113"/>
    </source>
</evidence>
<keyword evidence="7" id="KW-0961">Cell wall biogenesis/degradation</keyword>
<proteinExistence type="inferred from homology"/>
<comment type="caution">
    <text evidence="11">The sequence shown here is derived from an EMBL/GenBank/DDBJ whole genome shotgun (WGS) entry which is preliminary data.</text>
</comment>
<comment type="catalytic activity">
    <reaction evidence="8">
        <text>Successive hydrolysis of beta-D-glucose units from the non-reducing ends of (1-&gt;3)-beta-D-glucans, releasing alpha-glucose.</text>
        <dbReference type="EC" id="3.2.1.58"/>
    </reaction>
</comment>
<evidence type="ECO:0000256" key="10">
    <source>
        <dbReference type="SAM" id="SignalP"/>
    </source>
</evidence>
<dbReference type="PANTHER" id="PTHR31297">
    <property type="entry name" value="GLUCAN ENDO-1,6-BETA-GLUCOSIDASE B"/>
    <property type="match status" value="1"/>
</dbReference>
<keyword evidence="12" id="KW-1185">Reference proteome</keyword>
<evidence type="ECO:0000256" key="6">
    <source>
        <dbReference type="ARBA" id="ARBA00023295"/>
    </source>
</evidence>
<keyword evidence="6" id="KW-0326">Glycosidase</keyword>
<keyword evidence="5" id="KW-0378">Hydrolase</keyword>
<dbReference type="InterPro" id="IPR050386">
    <property type="entry name" value="Glycosyl_hydrolase_5"/>
</dbReference>
<keyword evidence="4 10" id="KW-0732">Signal</keyword>
<feature type="chain" id="PRO_5046854339" description="glucan 1,3-beta-glucosidase" evidence="10">
    <location>
        <begin position="20"/>
        <end position="574"/>
    </location>
</feature>
<evidence type="ECO:0000256" key="9">
    <source>
        <dbReference type="ARBA" id="ARBA00038929"/>
    </source>
</evidence>
<sequence>MLFQQIATAFLAGIGLAHGLAITPFQEHSNPDSCAQVQSGEVVLVSLKIVEYPVVIDAYYSSNTIINVVEQIYITINNAPIYLKTTVSVTSTTTVTSTVSTATVTVAPAGNSVSTGSSFAAVKPVTSVIESGTVPYASVSAVVSPVAGGPAAGQGLNTGLFTATTASASASVSLITNTLHFTNGTTSHTSTLTSTSTVSSASATATVATGDYTNWKVYKGNGVNLGAWLEQEKNLAPSLFAIAPNATDEWTLCQALGSACGATLEERFATYVTIADIDKLASVGVDILRIPTTYAAWIDIGNATQLYHGNQQTYLQLITEYAISKYGMRVIIGLHSLPGGVNMLDIGEAIGHDAWFNSAQNLAWSFDAINAIISFIQNSGNPWAFTIAPINEASDNIAGFATPAGLTANGTTWIVNYINGVLDRVAAVDSRIPVMLQDSFLGEEFWSPYFNADANLVIDSHIYYFAASGIYSQYVQPAICGQAAVAGGDGKFPVFIGEWSVQTLYNNTYADRKSIFNTERYAWSKYVQGGTFWNIRYDSDTAVDGEGGIRDYWDYMNLIDAGAIEPIIANATYC</sequence>
<name>A0ABR4PC75_9HELO</name>
<evidence type="ECO:0000256" key="1">
    <source>
        <dbReference type="ARBA" id="ARBA00004613"/>
    </source>
</evidence>
<dbReference type="EC" id="3.2.1.58" evidence="9"/>
<gene>
    <name evidence="11" type="ORF">PVAG01_07314</name>
</gene>
<dbReference type="EMBL" id="JBFCZG010000006">
    <property type="protein sequence ID" value="KAL3420869.1"/>
    <property type="molecule type" value="Genomic_DNA"/>
</dbReference>
<dbReference type="InterPro" id="IPR017853">
    <property type="entry name" value="GH"/>
</dbReference>
<evidence type="ECO:0000313" key="11">
    <source>
        <dbReference type="EMBL" id="KAL3420869.1"/>
    </source>
</evidence>
<evidence type="ECO:0000256" key="3">
    <source>
        <dbReference type="ARBA" id="ARBA00022525"/>
    </source>
</evidence>
<protein>
    <recommendedName>
        <fullName evidence="9">glucan 1,3-beta-glucosidase</fullName>
        <ecNumber evidence="9">3.2.1.58</ecNumber>
    </recommendedName>
</protein>
<reference evidence="11 12" key="1">
    <citation type="submission" date="2024-06" db="EMBL/GenBank/DDBJ databases">
        <title>Complete genome of Phlyctema vagabunda strain 19-DSS-EL-015.</title>
        <authorList>
            <person name="Fiorenzani C."/>
        </authorList>
    </citation>
    <scope>NUCLEOTIDE SEQUENCE [LARGE SCALE GENOMIC DNA]</scope>
    <source>
        <strain evidence="11 12">19-DSS-EL-015</strain>
    </source>
</reference>
<dbReference type="PANTHER" id="PTHR31297:SF1">
    <property type="entry name" value="GLUCAN 1,3-BETA-GLUCOSIDASE I_II-RELATED"/>
    <property type="match status" value="1"/>
</dbReference>
<comment type="similarity">
    <text evidence="2">Belongs to the glycosyl hydrolase 5 (cellulase A) family.</text>
</comment>
<evidence type="ECO:0000256" key="8">
    <source>
        <dbReference type="ARBA" id="ARBA00036824"/>
    </source>
</evidence>
<dbReference type="SUPFAM" id="SSF51445">
    <property type="entry name" value="(Trans)glycosidases"/>
    <property type="match status" value="1"/>
</dbReference>
<feature type="signal peptide" evidence="10">
    <location>
        <begin position="1"/>
        <end position="19"/>
    </location>
</feature>
<dbReference type="Gene3D" id="3.20.20.80">
    <property type="entry name" value="Glycosidases"/>
    <property type="match status" value="1"/>
</dbReference>